<gene>
    <name evidence="1" type="ORF">ACFO7U_07180</name>
</gene>
<proteinExistence type="predicted"/>
<dbReference type="InterPro" id="IPR043519">
    <property type="entry name" value="NT_sf"/>
</dbReference>
<accession>A0ABV9PSV2</accession>
<reference evidence="2" key="1">
    <citation type="journal article" date="2019" name="Int. J. Syst. Evol. Microbiol.">
        <title>The Global Catalogue of Microorganisms (GCM) 10K type strain sequencing project: providing services to taxonomists for standard genome sequencing and annotation.</title>
        <authorList>
            <consortium name="The Broad Institute Genomics Platform"/>
            <consortium name="The Broad Institute Genome Sequencing Center for Infectious Disease"/>
            <person name="Wu L."/>
            <person name="Ma J."/>
        </authorList>
    </citation>
    <scope>NUCLEOTIDE SEQUENCE [LARGE SCALE GENOMIC DNA]</scope>
    <source>
        <strain evidence="2">JCM 11882</strain>
    </source>
</reference>
<dbReference type="Proteomes" id="UP001595836">
    <property type="component" value="Unassembled WGS sequence"/>
</dbReference>
<organism evidence="1 2">
    <name type="scientific">Dietzia aurantiaca</name>
    <dbReference type="NCBI Taxonomy" id="983873"/>
    <lineage>
        <taxon>Bacteria</taxon>
        <taxon>Bacillati</taxon>
        <taxon>Actinomycetota</taxon>
        <taxon>Actinomycetes</taxon>
        <taxon>Mycobacteriales</taxon>
        <taxon>Dietziaceae</taxon>
        <taxon>Dietzia</taxon>
    </lineage>
</organism>
<dbReference type="EMBL" id="JBHSHP010000018">
    <property type="protein sequence ID" value="MFC4754558.1"/>
    <property type="molecule type" value="Genomic_DNA"/>
</dbReference>
<dbReference type="InterPro" id="IPR019646">
    <property type="entry name" value="Aminoglyc_AdlTrfase"/>
</dbReference>
<evidence type="ECO:0000313" key="2">
    <source>
        <dbReference type="Proteomes" id="UP001595836"/>
    </source>
</evidence>
<comment type="caution">
    <text evidence="1">The sequence shown here is derived from an EMBL/GenBank/DDBJ whole genome shotgun (WGS) entry which is preliminary data.</text>
</comment>
<keyword evidence="2" id="KW-1185">Reference proteome</keyword>
<protein>
    <submittedName>
        <fullName evidence="1">Nucleotidyltransferase domain-containing protein</fullName>
    </submittedName>
</protein>
<dbReference type="RefSeq" id="WP_344992687.1">
    <property type="nucleotide sequence ID" value="NZ_BAABCD010000019.1"/>
</dbReference>
<sequence>MPPPLPQPSDAGPLPPDEFRRWYGGWDPLDPSTTADFLDGFDRPWWIVGGWALEKFTGVSREHEDMDISIDAGDAEHLRVFLANRGWTTWNADSGWLRPFDHRFRDIRPTSGIWVRADARSPWVLDVPLTPFRDGLWVNKKLPEQAMPLERVTWVDDDGLRYLQPEIVLFMKAAQVRDKDVADAHTYLPLLDASRRDWLRESVSRMDPSHPWADRGAQGAW</sequence>
<evidence type="ECO:0000313" key="1">
    <source>
        <dbReference type="EMBL" id="MFC4754558.1"/>
    </source>
</evidence>
<dbReference type="Pfam" id="PF10706">
    <property type="entry name" value="Aminoglyc_resit"/>
    <property type="match status" value="1"/>
</dbReference>
<name>A0ABV9PSV2_9ACTN</name>
<dbReference type="Gene3D" id="3.30.460.40">
    <property type="match status" value="1"/>
</dbReference>
<dbReference type="SUPFAM" id="SSF81301">
    <property type="entry name" value="Nucleotidyltransferase"/>
    <property type="match status" value="1"/>
</dbReference>